<reference evidence="1 2" key="1">
    <citation type="journal article" date="2016" name="Nat. Commun.">
        <title>Thousands of microbial genomes shed light on interconnected biogeochemical processes in an aquifer system.</title>
        <authorList>
            <person name="Anantharaman K."/>
            <person name="Brown C.T."/>
            <person name="Hug L.A."/>
            <person name="Sharon I."/>
            <person name="Castelle C.J."/>
            <person name="Probst A.J."/>
            <person name="Thomas B.C."/>
            <person name="Singh A."/>
            <person name="Wilkins M.J."/>
            <person name="Karaoz U."/>
            <person name="Brodie E.L."/>
            <person name="Williams K.H."/>
            <person name="Hubbard S.S."/>
            <person name="Banfield J.F."/>
        </authorList>
    </citation>
    <scope>NUCLEOTIDE SEQUENCE [LARGE SCALE GENOMIC DNA]</scope>
</reference>
<dbReference type="Pfam" id="PF13366">
    <property type="entry name" value="PDDEXK_3"/>
    <property type="match status" value="1"/>
</dbReference>
<accession>A0A1G2QB13</accession>
<dbReference type="EMBL" id="MHTG01000009">
    <property type="protein sequence ID" value="OHA57678.1"/>
    <property type="molecule type" value="Genomic_DNA"/>
</dbReference>
<evidence type="ECO:0000313" key="2">
    <source>
        <dbReference type="Proteomes" id="UP000176494"/>
    </source>
</evidence>
<proteinExistence type="predicted"/>
<protein>
    <recommendedName>
        <fullName evidence="3">GxxExxY protein</fullName>
    </recommendedName>
</protein>
<dbReference type="InterPro" id="IPR026350">
    <property type="entry name" value="GxxExxY"/>
</dbReference>
<sequence>MGQKIILKELCYGINGLLFKVHNDLGRFCREKQYGDYFEKLLQQQGIEFEREQPLKIEVIDNERSNIVDFVIAGQLLVDLKAKSMVTKNDYYQMQRYLQAIDYKLGLIVNFRNSHLKPIRVIRYNS</sequence>
<dbReference type="STRING" id="1802435.A2114_01950"/>
<comment type="caution">
    <text evidence="1">The sequence shown here is derived from an EMBL/GenBank/DDBJ whole genome shotgun (WGS) entry which is preliminary data.</text>
</comment>
<organism evidence="1 2">
    <name type="scientific">Candidatus Vogelbacteria bacterium GWA1_51_14</name>
    <dbReference type="NCBI Taxonomy" id="1802435"/>
    <lineage>
        <taxon>Bacteria</taxon>
        <taxon>Candidatus Vogeliibacteriota</taxon>
    </lineage>
</organism>
<dbReference type="AlphaFoldDB" id="A0A1G2QB13"/>
<evidence type="ECO:0000313" key="1">
    <source>
        <dbReference type="EMBL" id="OHA57678.1"/>
    </source>
</evidence>
<name>A0A1G2QB13_9BACT</name>
<dbReference type="NCBIfam" id="TIGR04256">
    <property type="entry name" value="GxxExxY"/>
    <property type="match status" value="1"/>
</dbReference>
<evidence type="ECO:0008006" key="3">
    <source>
        <dbReference type="Google" id="ProtNLM"/>
    </source>
</evidence>
<gene>
    <name evidence="1" type="ORF">A2114_01950</name>
</gene>
<dbReference type="Proteomes" id="UP000176494">
    <property type="component" value="Unassembled WGS sequence"/>
</dbReference>